<organism evidence="2 3">
    <name type="scientific">Sodalis praecaptivus</name>
    <dbReference type="NCBI Taxonomy" id="1239307"/>
    <lineage>
        <taxon>Bacteria</taxon>
        <taxon>Pseudomonadati</taxon>
        <taxon>Pseudomonadota</taxon>
        <taxon>Gammaproteobacteria</taxon>
        <taxon>Enterobacterales</taxon>
        <taxon>Bruguierivoracaceae</taxon>
        <taxon>Sodalis</taxon>
    </lineage>
</organism>
<dbReference type="InterPro" id="IPR000914">
    <property type="entry name" value="SBP_5_dom"/>
</dbReference>
<dbReference type="RefSeq" id="WP_025424131.1">
    <property type="nucleotide sequence ID" value="NZ_CP006569.1"/>
</dbReference>
<name>W0HYT9_9GAMM</name>
<evidence type="ECO:0000259" key="1">
    <source>
        <dbReference type="Pfam" id="PF00496"/>
    </source>
</evidence>
<dbReference type="InterPro" id="IPR030678">
    <property type="entry name" value="Peptide/Ni-bd"/>
</dbReference>
<proteinExistence type="predicted"/>
<dbReference type="PATRIC" id="fig|1239307.3.peg.4474"/>
<dbReference type="InterPro" id="IPR039424">
    <property type="entry name" value="SBP_5"/>
</dbReference>
<dbReference type="Proteomes" id="UP000019028">
    <property type="component" value="Chromosome"/>
</dbReference>
<protein>
    <submittedName>
        <fullName evidence="2">ABC peptide/opine transporter, periplasmic substrate-binding protein</fullName>
    </submittedName>
</protein>
<dbReference type="GO" id="GO:0030288">
    <property type="term" value="C:outer membrane-bounded periplasmic space"/>
    <property type="evidence" value="ECO:0007669"/>
    <property type="project" value="UniProtKB-ARBA"/>
</dbReference>
<dbReference type="GO" id="GO:0043190">
    <property type="term" value="C:ATP-binding cassette (ABC) transporter complex"/>
    <property type="evidence" value="ECO:0007669"/>
    <property type="project" value="InterPro"/>
</dbReference>
<dbReference type="Pfam" id="PF00496">
    <property type="entry name" value="SBP_bac_5"/>
    <property type="match status" value="1"/>
</dbReference>
<dbReference type="OrthoDB" id="9801912at2"/>
<gene>
    <name evidence="2" type="ORF">Sant_4055</name>
</gene>
<dbReference type="KEGG" id="sod:Sant_4055"/>
<dbReference type="PIRSF" id="PIRSF002741">
    <property type="entry name" value="MppA"/>
    <property type="match status" value="1"/>
</dbReference>
<evidence type="ECO:0000313" key="3">
    <source>
        <dbReference type="Proteomes" id="UP000019028"/>
    </source>
</evidence>
<dbReference type="Gene3D" id="3.40.190.10">
    <property type="entry name" value="Periplasmic binding protein-like II"/>
    <property type="match status" value="1"/>
</dbReference>
<dbReference type="PROSITE" id="PS51318">
    <property type="entry name" value="TAT"/>
    <property type="match status" value="1"/>
</dbReference>
<dbReference type="SUPFAM" id="SSF53850">
    <property type="entry name" value="Periplasmic binding protein-like II"/>
    <property type="match status" value="1"/>
</dbReference>
<dbReference type="GO" id="GO:1904680">
    <property type="term" value="F:peptide transmembrane transporter activity"/>
    <property type="evidence" value="ECO:0007669"/>
    <property type="project" value="TreeGrafter"/>
</dbReference>
<dbReference type="AlphaFoldDB" id="W0HYT9"/>
<dbReference type="EMBL" id="CP006569">
    <property type="protein sequence ID" value="AHF79011.1"/>
    <property type="molecule type" value="Genomic_DNA"/>
</dbReference>
<sequence length="525" mass="57633">MKGLSMNRRELIKTLAVLAAGVSGLLVVGGQRRVFAADSQNKVLRVQNDLDITNLDPANRSGWYDEMVMFAIYSGLCQYKPGTEWGWQLDAAQSLEQVDPLTIRFALRPGIMWTGGFGEMTAEDVKYSYERFLNKELAAIYASDWEALDHVEVTGNYEGIIHLKHPFAPLFTSTLPHASGLIVCKKALEATKDKKIGTAPAACSGPYKIGDWQPRERLTLVRNEGWNGRHSEYDQIQLVPIGDLNTAQIAFEAGDLDMTKINISAIGKYRDDPGDNTLTVRPALAYTWLGMNVDHPKLKDLQVRRAIQQAIDVPAILDATFGGAVKPAYGLVPPPLAGARSKNLYPYDPAQAKALLQKAGVSGLQLRLDLSTSTDGGTVAQVIQAQLAEVGIDLKINQMDGAAFVAAGQESEGDAWKDSQLRLTTFTTAPDASWVTAWFTCDQVGIWNTQRTCDKKWDALNAEAAVELDQAKRAAMYITLQDQLEETGAYVFLYHGSNAWLTPKTVHGAWTPDGQWPLFRDVTGA</sequence>
<dbReference type="InterPro" id="IPR006311">
    <property type="entry name" value="TAT_signal"/>
</dbReference>
<dbReference type="GO" id="GO:0015833">
    <property type="term" value="P:peptide transport"/>
    <property type="evidence" value="ECO:0007669"/>
    <property type="project" value="TreeGrafter"/>
</dbReference>
<feature type="domain" description="Solute-binding protein family 5" evidence="1">
    <location>
        <begin position="92"/>
        <end position="415"/>
    </location>
</feature>
<accession>W0HYT9</accession>
<dbReference type="HOGENOM" id="CLU_017028_7_2_6"/>
<dbReference type="Gene3D" id="3.10.105.10">
    <property type="entry name" value="Dipeptide-binding Protein, Domain 3"/>
    <property type="match status" value="1"/>
</dbReference>
<dbReference type="Gene3D" id="3.90.76.10">
    <property type="entry name" value="Dipeptide-binding Protein, Domain 1"/>
    <property type="match status" value="1"/>
</dbReference>
<reference evidence="2 3" key="1">
    <citation type="journal article" date="2014" name="Genome Biol. Evol.">
        <title>Genome degeneration and adaptation in a nascent stage of symbiosis.</title>
        <authorList>
            <person name="Oakeson K.F."/>
            <person name="Gil R."/>
            <person name="Clayton A.L."/>
            <person name="Dunn D.M."/>
            <person name="von Niederhausern A.C."/>
            <person name="Hamil C."/>
            <person name="Aoyagi A."/>
            <person name="Duval B."/>
            <person name="Baca A."/>
            <person name="Silva F.J."/>
            <person name="Vallier A."/>
            <person name="Jackson D.G."/>
            <person name="Latorre A."/>
            <person name="Weiss R.B."/>
            <person name="Heddi A."/>
            <person name="Moya A."/>
            <person name="Dale C."/>
        </authorList>
    </citation>
    <scope>NUCLEOTIDE SEQUENCE [LARGE SCALE GENOMIC DNA]</scope>
    <source>
        <strain evidence="2 3">HS1</strain>
    </source>
</reference>
<dbReference type="PANTHER" id="PTHR30290">
    <property type="entry name" value="PERIPLASMIC BINDING COMPONENT OF ABC TRANSPORTER"/>
    <property type="match status" value="1"/>
</dbReference>
<keyword evidence="3" id="KW-1185">Reference proteome</keyword>
<evidence type="ECO:0000313" key="2">
    <source>
        <dbReference type="EMBL" id="AHF79011.1"/>
    </source>
</evidence>